<dbReference type="GeneID" id="18924978"/>
<gene>
    <name evidence="1" type="ORF">MELLADRAFT_113426</name>
</gene>
<proteinExistence type="predicted"/>
<sequence length="119" mass="13268">MYGNLYINIIKKMVGHLVLQTLSILASLITLGLCNIGTSVPVAVDVYKGTQTAQFLGDRLIAVKWVGQGPEFKWVGAGDTETYEFRVQDYGVKDDIILPYFQMPKEGIVMILLSRELLD</sequence>
<keyword evidence="2" id="KW-1185">Reference proteome</keyword>
<dbReference type="VEuPathDB" id="FungiDB:MELLADRAFT_113426"/>
<protein>
    <submittedName>
        <fullName evidence="1">Uncharacterized protein</fullName>
    </submittedName>
</protein>
<dbReference type="AlphaFoldDB" id="F4S9U5"/>
<dbReference type="KEGG" id="mlr:MELLADRAFT_113426"/>
<dbReference type="HOGENOM" id="CLU_2062015_0_0_1"/>
<organism evidence="2">
    <name type="scientific">Melampsora larici-populina (strain 98AG31 / pathotype 3-4-7)</name>
    <name type="common">Poplar leaf rust fungus</name>
    <dbReference type="NCBI Taxonomy" id="747676"/>
    <lineage>
        <taxon>Eukaryota</taxon>
        <taxon>Fungi</taxon>
        <taxon>Dikarya</taxon>
        <taxon>Basidiomycota</taxon>
        <taxon>Pucciniomycotina</taxon>
        <taxon>Pucciniomycetes</taxon>
        <taxon>Pucciniales</taxon>
        <taxon>Melampsoraceae</taxon>
        <taxon>Melampsora</taxon>
    </lineage>
</organism>
<evidence type="ECO:0000313" key="2">
    <source>
        <dbReference type="Proteomes" id="UP000001072"/>
    </source>
</evidence>
<name>F4S9U5_MELLP</name>
<reference evidence="2" key="1">
    <citation type="journal article" date="2011" name="Proc. Natl. Acad. Sci. U.S.A.">
        <title>Obligate biotrophy features unraveled by the genomic analysis of rust fungi.</title>
        <authorList>
            <person name="Duplessis S."/>
            <person name="Cuomo C.A."/>
            <person name="Lin Y.-C."/>
            <person name="Aerts A."/>
            <person name="Tisserant E."/>
            <person name="Veneault-Fourrey C."/>
            <person name="Joly D.L."/>
            <person name="Hacquard S."/>
            <person name="Amselem J."/>
            <person name="Cantarel B.L."/>
            <person name="Chiu R."/>
            <person name="Coutinho P.M."/>
            <person name="Feau N."/>
            <person name="Field M."/>
            <person name="Frey P."/>
            <person name="Gelhaye E."/>
            <person name="Goldberg J."/>
            <person name="Grabherr M.G."/>
            <person name="Kodira C.D."/>
            <person name="Kohler A."/>
            <person name="Kuees U."/>
            <person name="Lindquist E.A."/>
            <person name="Lucas S.M."/>
            <person name="Mago R."/>
            <person name="Mauceli E."/>
            <person name="Morin E."/>
            <person name="Murat C."/>
            <person name="Pangilinan J.L."/>
            <person name="Park R."/>
            <person name="Pearson M."/>
            <person name="Quesneville H."/>
            <person name="Rouhier N."/>
            <person name="Sakthikumar S."/>
            <person name="Salamov A.A."/>
            <person name="Schmutz J."/>
            <person name="Selles B."/>
            <person name="Shapiro H."/>
            <person name="Tanguay P."/>
            <person name="Tuskan G.A."/>
            <person name="Henrissat B."/>
            <person name="Van de Peer Y."/>
            <person name="Rouze P."/>
            <person name="Ellis J.G."/>
            <person name="Dodds P.N."/>
            <person name="Schein J.E."/>
            <person name="Zhong S."/>
            <person name="Hamelin R.C."/>
            <person name="Grigoriev I.V."/>
            <person name="Szabo L.J."/>
            <person name="Martin F."/>
        </authorList>
    </citation>
    <scope>NUCLEOTIDE SEQUENCE [LARGE SCALE GENOMIC DNA]</scope>
    <source>
        <strain evidence="2">98AG31 / pathotype 3-4-7</strain>
    </source>
</reference>
<dbReference type="InParanoid" id="F4S9U5"/>
<accession>F4S9U5</accession>
<dbReference type="Proteomes" id="UP000001072">
    <property type="component" value="Unassembled WGS sequence"/>
</dbReference>
<dbReference type="RefSeq" id="XP_007418155.1">
    <property type="nucleotide sequence ID" value="XM_007418093.1"/>
</dbReference>
<evidence type="ECO:0000313" key="1">
    <source>
        <dbReference type="EMBL" id="EGF98577.1"/>
    </source>
</evidence>
<dbReference type="EMBL" id="GL883173">
    <property type="protein sequence ID" value="EGF98577.1"/>
    <property type="molecule type" value="Genomic_DNA"/>
</dbReference>